<protein>
    <submittedName>
        <fullName evidence="1">Uncharacterized protein</fullName>
    </submittedName>
</protein>
<keyword evidence="2" id="KW-1185">Reference proteome</keyword>
<gene>
    <name evidence="1" type="ORF">CMC5_065010</name>
</gene>
<evidence type="ECO:0000313" key="1">
    <source>
        <dbReference type="EMBL" id="AKT42278.1"/>
    </source>
</evidence>
<dbReference type="AlphaFoldDB" id="A0A0K1ENT3"/>
<dbReference type="STRING" id="52.CMC5_065010"/>
<dbReference type="Proteomes" id="UP000067626">
    <property type="component" value="Chromosome"/>
</dbReference>
<evidence type="ECO:0000313" key="2">
    <source>
        <dbReference type="Proteomes" id="UP000067626"/>
    </source>
</evidence>
<sequence>MPSDAALPARNATTTDVRNAYAELLRDTRGLRREQQQAREAWFARLAADKKEETLFELEILLKGLACFANPRNHPGAGRRQTIVGYDFREHLQLARDGMARVVHLARAMLGERDRAFVFQRYLETVLPEDTARTRLLHATMTQETPEGSLFVLRHGFTNLIEVAGGLLRVPRLNFRLFYAHLATTMREIAQSAFFNPLHALEFRPEFDRIASSQVLELIQRVPGEQAHRLVALTFLALFRMLRYLRLLDTIALDHSDRRIAGRAYLVLAVLRSDARALANYLRRRAGALLAGSYERSLLRVPATDLDARYDELAAEGHRLMAVKVALTGVAANLRLEMRRTFEHDLLPADSALSEAEHRSRLRAATANLRPALQNAILFLGRSLGAHFEEGRVFDDHAARRTTSERLRRDVWMFAQIARAFASKARHTGPAQDRWTGIASFAFVREFLSYFRAMGYPLLRVGDYPRVDTFMAAMSRLEETDLLDPARLEAAILECEAFYEFLTRLFDQISKRDELAGVPFDRKDAARALRLYLGERS</sequence>
<dbReference type="EMBL" id="CP012159">
    <property type="protein sequence ID" value="AKT42278.1"/>
    <property type="molecule type" value="Genomic_DNA"/>
</dbReference>
<organism evidence="1 2">
    <name type="scientific">Chondromyces crocatus</name>
    <dbReference type="NCBI Taxonomy" id="52"/>
    <lineage>
        <taxon>Bacteria</taxon>
        <taxon>Pseudomonadati</taxon>
        <taxon>Myxococcota</taxon>
        <taxon>Polyangia</taxon>
        <taxon>Polyangiales</taxon>
        <taxon>Polyangiaceae</taxon>
        <taxon>Chondromyces</taxon>
    </lineage>
</organism>
<dbReference type="KEGG" id="ccro:CMC5_065010"/>
<accession>A0A0K1ENT3</accession>
<reference evidence="1 2" key="1">
    <citation type="submission" date="2015-07" db="EMBL/GenBank/DDBJ databases">
        <title>Genome analysis of myxobacterium Chondromyces crocatus Cm c5 reveals a high potential for natural compound synthesis and the genetic basis for the loss of fruiting body formation.</title>
        <authorList>
            <person name="Zaburannyi N."/>
            <person name="Bunk B."/>
            <person name="Maier J."/>
            <person name="Overmann J."/>
            <person name="Mueller R."/>
        </authorList>
    </citation>
    <scope>NUCLEOTIDE SEQUENCE [LARGE SCALE GENOMIC DNA]</scope>
    <source>
        <strain evidence="1 2">Cm c5</strain>
    </source>
</reference>
<proteinExistence type="predicted"/>
<name>A0A0K1ENT3_CHOCO</name>